<proteinExistence type="inferred from homology"/>
<dbReference type="GO" id="GO:0006508">
    <property type="term" value="P:proteolysis"/>
    <property type="evidence" value="ECO:0007669"/>
    <property type="project" value="UniProtKB-KW"/>
</dbReference>
<dbReference type="GO" id="GO:0070006">
    <property type="term" value="F:metalloaminopeptidase activity"/>
    <property type="evidence" value="ECO:0007669"/>
    <property type="project" value="InterPro"/>
</dbReference>
<evidence type="ECO:0000256" key="2">
    <source>
        <dbReference type="ARBA" id="ARBA00000967"/>
    </source>
</evidence>
<keyword evidence="5 8" id="KW-0645">Protease</keyword>
<dbReference type="Proteomes" id="UP000255335">
    <property type="component" value="Unassembled WGS sequence"/>
</dbReference>
<keyword evidence="6 8" id="KW-0378">Hydrolase</keyword>
<dbReference type="SUPFAM" id="SSF53187">
    <property type="entry name" value="Zn-dependent exopeptidases"/>
    <property type="match status" value="1"/>
</dbReference>
<feature type="binding site" evidence="8">
    <location>
        <position position="239"/>
    </location>
    <ligand>
        <name>Mn(2+)</name>
        <dbReference type="ChEBI" id="CHEBI:29035"/>
        <label>1</label>
    </ligand>
</feature>
<reference evidence="10 11" key="1">
    <citation type="submission" date="2018-06" db="EMBL/GenBank/DDBJ databases">
        <authorList>
            <consortium name="Pathogen Informatics"/>
            <person name="Doyle S."/>
        </authorList>
    </citation>
    <scope>NUCLEOTIDE SEQUENCE [LARGE SCALE GENOMIC DNA]</scope>
    <source>
        <strain evidence="10 11">NCTC12221</strain>
    </source>
</reference>
<protein>
    <recommendedName>
        <fullName evidence="8">Probable cytosol aminopeptidase</fullName>
        <ecNumber evidence="8">3.4.11.1</ecNumber>
    </recommendedName>
    <alternativeName>
        <fullName evidence="8">Leucine aminopeptidase</fullName>
        <shortName evidence="8">LAP</shortName>
        <ecNumber evidence="8">3.4.11.10</ecNumber>
    </alternativeName>
    <alternativeName>
        <fullName evidence="8">Leucyl aminopeptidase</fullName>
    </alternativeName>
</protein>
<feature type="binding site" evidence="8">
    <location>
        <position position="318"/>
    </location>
    <ligand>
        <name>Mn(2+)</name>
        <dbReference type="ChEBI" id="CHEBI:29035"/>
        <label>2</label>
    </ligand>
</feature>
<dbReference type="EMBL" id="UGHZ01000001">
    <property type="protein sequence ID" value="STP09319.1"/>
    <property type="molecule type" value="Genomic_DNA"/>
</dbReference>
<feature type="binding site" evidence="8">
    <location>
        <position position="318"/>
    </location>
    <ligand>
        <name>Mn(2+)</name>
        <dbReference type="ChEBI" id="CHEBI:29035"/>
        <label>1</label>
    </ligand>
</feature>
<evidence type="ECO:0000256" key="8">
    <source>
        <dbReference type="HAMAP-Rule" id="MF_00181"/>
    </source>
</evidence>
<comment type="similarity">
    <text evidence="3 8">Belongs to the peptidase M17 family.</text>
</comment>
<dbReference type="InterPro" id="IPR023042">
    <property type="entry name" value="Peptidase_M17_leu_NH2_pept"/>
</dbReference>
<dbReference type="Pfam" id="PF00883">
    <property type="entry name" value="Peptidase_M17"/>
    <property type="match status" value="1"/>
</dbReference>
<evidence type="ECO:0000256" key="7">
    <source>
        <dbReference type="ARBA" id="ARBA00023211"/>
    </source>
</evidence>
<dbReference type="SUPFAM" id="SSF52949">
    <property type="entry name" value="Macro domain-like"/>
    <property type="match status" value="1"/>
</dbReference>
<dbReference type="PROSITE" id="PS00631">
    <property type="entry name" value="CYTOSOL_AP"/>
    <property type="match status" value="1"/>
</dbReference>
<dbReference type="InterPro" id="IPR043472">
    <property type="entry name" value="Macro_dom-like"/>
</dbReference>
<feature type="binding site" evidence="8">
    <location>
        <position position="234"/>
    </location>
    <ligand>
        <name>Mn(2+)</name>
        <dbReference type="ChEBI" id="CHEBI:29035"/>
        <label>2</label>
    </ligand>
</feature>
<keyword evidence="8" id="KW-0479">Metal-binding</keyword>
<dbReference type="HAMAP" id="MF_00181">
    <property type="entry name" value="Cytosol_peptidase_M17"/>
    <property type="match status" value="1"/>
</dbReference>
<evidence type="ECO:0000256" key="1">
    <source>
        <dbReference type="ARBA" id="ARBA00000135"/>
    </source>
</evidence>
<feature type="active site" evidence="8">
    <location>
        <position position="246"/>
    </location>
</feature>
<feature type="binding site" evidence="8">
    <location>
        <position position="316"/>
    </location>
    <ligand>
        <name>Mn(2+)</name>
        <dbReference type="ChEBI" id="CHEBI:29035"/>
        <label>1</label>
    </ligand>
</feature>
<dbReference type="NCBIfam" id="NF002081">
    <property type="entry name" value="PRK00913.3-3"/>
    <property type="match status" value="1"/>
</dbReference>
<keyword evidence="4 8" id="KW-0031">Aminopeptidase</keyword>
<feature type="active site" evidence="8">
    <location>
        <position position="320"/>
    </location>
</feature>
<sequence length="473" mass="51585">MKVSISKSVKNEKKYAQCVVMAKSAFGKSSYAKLCKPFGFEGEGKFFLQESRILVVCVDEIESDCLRESGANIVRYFKGLPYEGVNVRIEGKIDNKKAYALLLGALCGEYECMSYKSKPKVNALKEFVLVEQKMSLDSNIALKAEIVAQSVNATRELINTIPQVATPKYLAKYAKGLSKELDKIECKILDESLLEKEKMGAFLAVNRASCNPPRLIHLSYKPKGATKRVVLVGKGLTYDCGGLSLKPADFMVTMKADKSGGCAVMEIIRAIARLGANVEVHSIVGAAENMIGGNAYKPDDVLYSREGKSIEVRNTDAEGRLVLADCLSYAQDLKPDILIDFATLTGACVVALGEYTSGIMGHNDKLKLEFEKIALDSGELMACLPFNRHLKKLIESKIADVCNVGSSRYGGAISAGLFLSEFIRDEYKDKWLHIDIAGPAYVEKEWDINPSGASGAGVRAGVEFILAQAEMKG</sequence>
<evidence type="ECO:0000313" key="10">
    <source>
        <dbReference type="EMBL" id="STP09319.1"/>
    </source>
</evidence>
<name>A0A377JNF3_9HELI</name>
<feature type="domain" description="Cytosol aminopeptidase" evidence="9">
    <location>
        <begin position="314"/>
        <end position="321"/>
    </location>
</feature>
<evidence type="ECO:0000256" key="5">
    <source>
        <dbReference type="ARBA" id="ARBA00022670"/>
    </source>
</evidence>
<feature type="binding site" evidence="8">
    <location>
        <position position="239"/>
    </location>
    <ligand>
        <name>Mn(2+)</name>
        <dbReference type="ChEBI" id="CHEBI:29035"/>
        <label>2</label>
    </ligand>
</feature>
<dbReference type="AlphaFoldDB" id="A0A377JNF3"/>
<feature type="binding site" evidence="8">
    <location>
        <position position="257"/>
    </location>
    <ligand>
        <name>Mn(2+)</name>
        <dbReference type="ChEBI" id="CHEBI:29035"/>
        <label>2</label>
    </ligand>
</feature>
<dbReference type="PRINTS" id="PR00481">
    <property type="entry name" value="LAMNOPPTDASE"/>
</dbReference>
<comment type="catalytic activity">
    <reaction evidence="2 8">
        <text>Release of an N-terminal amino acid, preferentially leucine, but not glutamic or aspartic acids.</text>
        <dbReference type="EC" id="3.4.11.10"/>
    </reaction>
</comment>
<comment type="subcellular location">
    <subcellularLocation>
        <location evidence="8">Cytoplasm</location>
    </subcellularLocation>
</comment>
<evidence type="ECO:0000259" key="9">
    <source>
        <dbReference type="PROSITE" id="PS00631"/>
    </source>
</evidence>
<organism evidence="10 11">
    <name type="scientific">Helicobacter cinaedi</name>
    <dbReference type="NCBI Taxonomy" id="213"/>
    <lineage>
        <taxon>Bacteria</taxon>
        <taxon>Pseudomonadati</taxon>
        <taxon>Campylobacterota</taxon>
        <taxon>Epsilonproteobacteria</taxon>
        <taxon>Campylobacterales</taxon>
        <taxon>Helicobacteraceae</taxon>
        <taxon>Helicobacter</taxon>
    </lineage>
</organism>
<dbReference type="GO" id="GO:0005737">
    <property type="term" value="C:cytoplasm"/>
    <property type="evidence" value="ECO:0007669"/>
    <property type="project" value="UniProtKB-SubCell"/>
</dbReference>
<comment type="catalytic activity">
    <reaction evidence="1 8">
        <text>Release of an N-terminal amino acid, Xaa-|-Yaa-, in which Xaa is preferably Leu, but may be other amino acids including Pro although not Arg or Lys, and Yaa may be Pro. Amino acid amides and methyl esters are also readily hydrolyzed, but rates on arylamides are exceedingly low.</text>
        <dbReference type="EC" id="3.4.11.1"/>
    </reaction>
</comment>
<dbReference type="PANTHER" id="PTHR11963:SF23">
    <property type="entry name" value="CYTOSOL AMINOPEPTIDASE"/>
    <property type="match status" value="1"/>
</dbReference>
<evidence type="ECO:0000313" key="11">
    <source>
        <dbReference type="Proteomes" id="UP000255335"/>
    </source>
</evidence>
<keyword evidence="8" id="KW-0963">Cytoplasm</keyword>
<dbReference type="EC" id="3.4.11.1" evidence="8"/>
<dbReference type="Gene3D" id="3.40.220.10">
    <property type="entry name" value="Leucine Aminopeptidase, subunit E, domain 1"/>
    <property type="match status" value="1"/>
</dbReference>
<evidence type="ECO:0000256" key="4">
    <source>
        <dbReference type="ARBA" id="ARBA00022438"/>
    </source>
</evidence>
<dbReference type="GO" id="GO:0030145">
    <property type="term" value="F:manganese ion binding"/>
    <property type="evidence" value="ECO:0007669"/>
    <property type="project" value="UniProtKB-UniRule"/>
</dbReference>
<dbReference type="EC" id="3.4.11.10" evidence="8"/>
<dbReference type="PANTHER" id="PTHR11963">
    <property type="entry name" value="LEUCINE AMINOPEPTIDASE-RELATED"/>
    <property type="match status" value="1"/>
</dbReference>
<dbReference type="InterPro" id="IPR000819">
    <property type="entry name" value="Peptidase_M17_C"/>
</dbReference>
<dbReference type="CDD" id="cd00433">
    <property type="entry name" value="Peptidase_M17"/>
    <property type="match status" value="1"/>
</dbReference>
<gene>
    <name evidence="8 10" type="primary">pepA</name>
    <name evidence="10" type="ORF">NCTC12221_00759</name>
</gene>
<comment type="function">
    <text evidence="8">Presumably involved in the processing and regular turnover of intracellular proteins. Catalyzes the removal of unsubstituted N-terminal amino acids from various peptides.</text>
</comment>
<keyword evidence="7 8" id="KW-0464">Manganese</keyword>
<comment type="cofactor">
    <cofactor evidence="8">
        <name>Mn(2+)</name>
        <dbReference type="ChEBI" id="CHEBI:29035"/>
    </cofactor>
    <text evidence="8">Binds 2 manganese ions per subunit.</text>
</comment>
<accession>A0A377JNF3</accession>
<evidence type="ECO:0000256" key="6">
    <source>
        <dbReference type="ARBA" id="ARBA00022801"/>
    </source>
</evidence>
<evidence type="ECO:0000256" key="3">
    <source>
        <dbReference type="ARBA" id="ARBA00009528"/>
    </source>
</evidence>
<dbReference type="InterPro" id="IPR011356">
    <property type="entry name" value="Leucine_aapep/pepB"/>
</dbReference>
<dbReference type="Gene3D" id="3.40.630.10">
    <property type="entry name" value="Zn peptidases"/>
    <property type="match status" value="1"/>
</dbReference>